<evidence type="ECO:0000256" key="3">
    <source>
        <dbReference type="ARBA" id="ARBA00022694"/>
    </source>
</evidence>
<dbReference type="Gene3D" id="3.30.460.10">
    <property type="entry name" value="Beta Polymerase, domain 2"/>
    <property type="match status" value="1"/>
</dbReference>
<keyword evidence="2 11" id="KW-0808">Transferase</keyword>
<dbReference type="InterPro" id="IPR032828">
    <property type="entry name" value="PolyA_RNA-bd"/>
</dbReference>
<evidence type="ECO:0000256" key="4">
    <source>
        <dbReference type="ARBA" id="ARBA00022695"/>
    </source>
</evidence>
<gene>
    <name evidence="13" type="ORF">Cabys_3957</name>
    <name evidence="14" type="ORF">Calab_1173</name>
</gene>
<reference evidence="13 16" key="2">
    <citation type="submission" date="2016-11" db="EMBL/GenBank/DDBJ databases">
        <title>Genomic analysis of Caldithrix abyssi and proposal of a novel bacterial phylum Caldithrichaeota.</title>
        <authorList>
            <person name="Kublanov I."/>
            <person name="Sigalova O."/>
            <person name="Gavrilov S."/>
            <person name="Lebedinsky A."/>
            <person name="Ivanova N."/>
            <person name="Daum C."/>
            <person name="Reddy T."/>
            <person name="Klenk H.P."/>
            <person name="Goker M."/>
            <person name="Reva O."/>
            <person name="Miroshnichenko M."/>
            <person name="Kyprides N."/>
            <person name="Woyke T."/>
            <person name="Gelfand M."/>
        </authorList>
    </citation>
    <scope>NUCLEOTIDE SEQUENCE [LARGE SCALE GENOMIC DNA]</scope>
    <source>
        <strain evidence="13 16">LF13</strain>
    </source>
</reference>
<keyword evidence="7" id="KW-0692">RNA repair</keyword>
<dbReference type="InterPro" id="IPR006675">
    <property type="entry name" value="HDIG_dom"/>
</dbReference>
<dbReference type="NCBIfam" id="TIGR00277">
    <property type="entry name" value="HDIG"/>
    <property type="match status" value="1"/>
</dbReference>
<evidence type="ECO:0000313" key="16">
    <source>
        <dbReference type="Proteomes" id="UP000183868"/>
    </source>
</evidence>
<dbReference type="InParanoid" id="H1XX62"/>
<dbReference type="InterPro" id="IPR003607">
    <property type="entry name" value="HD/PDEase_dom"/>
</dbReference>
<name>H1XX62_CALAY</name>
<keyword evidence="9" id="KW-0460">Magnesium</keyword>
<evidence type="ECO:0000256" key="5">
    <source>
        <dbReference type="ARBA" id="ARBA00022723"/>
    </source>
</evidence>
<dbReference type="AlphaFoldDB" id="H1XX62"/>
<dbReference type="InterPro" id="IPR043519">
    <property type="entry name" value="NT_sf"/>
</dbReference>
<dbReference type="Proteomes" id="UP000183868">
    <property type="component" value="Chromosome"/>
</dbReference>
<evidence type="ECO:0000256" key="2">
    <source>
        <dbReference type="ARBA" id="ARBA00022679"/>
    </source>
</evidence>
<evidence type="ECO:0000256" key="11">
    <source>
        <dbReference type="RuleBase" id="RU003953"/>
    </source>
</evidence>
<comment type="cofactor">
    <cofactor evidence="1">
        <name>Mg(2+)</name>
        <dbReference type="ChEBI" id="CHEBI:18420"/>
    </cofactor>
</comment>
<dbReference type="PANTHER" id="PTHR47545">
    <property type="entry name" value="MULTIFUNCTIONAL CCA PROTEIN"/>
    <property type="match status" value="1"/>
</dbReference>
<evidence type="ECO:0000259" key="12">
    <source>
        <dbReference type="PROSITE" id="PS51831"/>
    </source>
</evidence>
<dbReference type="Pfam" id="PF01743">
    <property type="entry name" value="PolyA_pol"/>
    <property type="match status" value="1"/>
</dbReference>
<evidence type="ECO:0000256" key="7">
    <source>
        <dbReference type="ARBA" id="ARBA00022800"/>
    </source>
</evidence>
<dbReference type="eggNOG" id="COG0617">
    <property type="taxonomic scope" value="Bacteria"/>
</dbReference>
<keyword evidence="10 11" id="KW-0694">RNA-binding</keyword>
<reference evidence="14 15" key="1">
    <citation type="submission" date="2011-09" db="EMBL/GenBank/DDBJ databases">
        <title>The permanent draft genome of Caldithrix abyssi DSM 13497.</title>
        <authorList>
            <consortium name="US DOE Joint Genome Institute (JGI-PGF)"/>
            <person name="Lucas S."/>
            <person name="Han J."/>
            <person name="Lapidus A."/>
            <person name="Bruce D."/>
            <person name="Goodwin L."/>
            <person name="Pitluck S."/>
            <person name="Peters L."/>
            <person name="Kyrpides N."/>
            <person name="Mavromatis K."/>
            <person name="Ivanova N."/>
            <person name="Mikhailova N."/>
            <person name="Chertkov O."/>
            <person name="Detter J.C."/>
            <person name="Tapia R."/>
            <person name="Han C."/>
            <person name="Land M."/>
            <person name="Hauser L."/>
            <person name="Markowitz V."/>
            <person name="Cheng J.-F."/>
            <person name="Hugenholtz P."/>
            <person name="Woyke T."/>
            <person name="Wu D."/>
            <person name="Spring S."/>
            <person name="Brambilla E."/>
            <person name="Klenk H.-P."/>
            <person name="Eisen J.A."/>
        </authorList>
    </citation>
    <scope>NUCLEOTIDE SEQUENCE [LARGE SCALE GENOMIC DNA]</scope>
    <source>
        <strain evidence="14 15">DSM 13497</strain>
    </source>
</reference>
<evidence type="ECO:0000256" key="10">
    <source>
        <dbReference type="ARBA" id="ARBA00022884"/>
    </source>
</evidence>
<evidence type="ECO:0000256" key="9">
    <source>
        <dbReference type="ARBA" id="ARBA00022842"/>
    </source>
</evidence>
<accession>H1XX62</accession>
<dbReference type="Pfam" id="PF01966">
    <property type="entry name" value="HD"/>
    <property type="match status" value="1"/>
</dbReference>
<evidence type="ECO:0000256" key="6">
    <source>
        <dbReference type="ARBA" id="ARBA00022741"/>
    </source>
</evidence>
<dbReference type="InterPro" id="IPR006674">
    <property type="entry name" value="HD_domain"/>
</dbReference>
<dbReference type="GO" id="GO:0016787">
    <property type="term" value="F:hydrolase activity"/>
    <property type="evidence" value="ECO:0007669"/>
    <property type="project" value="UniProtKB-KW"/>
</dbReference>
<keyword evidence="14" id="KW-0378">Hydrolase</keyword>
<evidence type="ECO:0000313" key="13">
    <source>
        <dbReference type="EMBL" id="APF20702.1"/>
    </source>
</evidence>
<evidence type="ECO:0000313" key="15">
    <source>
        <dbReference type="Proteomes" id="UP000004671"/>
    </source>
</evidence>
<protein>
    <submittedName>
        <fullName evidence="13">HDIG domain-containing protein</fullName>
    </submittedName>
    <submittedName>
        <fullName evidence="14">Polynucleotide adenylyltransferase/metal dependent phosphohydrolase</fullName>
    </submittedName>
</protein>
<dbReference type="SUPFAM" id="SSF81891">
    <property type="entry name" value="Poly A polymerase C-terminal region-like"/>
    <property type="match status" value="1"/>
</dbReference>
<dbReference type="GO" id="GO:0005524">
    <property type="term" value="F:ATP binding"/>
    <property type="evidence" value="ECO:0007669"/>
    <property type="project" value="UniProtKB-KW"/>
</dbReference>
<dbReference type="EMBL" id="CM001402">
    <property type="protein sequence ID" value="EHO40799.1"/>
    <property type="molecule type" value="Genomic_DNA"/>
</dbReference>
<dbReference type="GO" id="GO:0003723">
    <property type="term" value="F:RNA binding"/>
    <property type="evidence" value="ECO:0007669"/>
    <property type="project" value="UniProtKB-KW"/>
</dbReference>
<dbReference type="CDD" id="cd05398">
    <property type="entry name" value="NT_ClassII-CCAase"/>
    <property type="match status" value="1"/>
</dbReference>
<dbReference type="Pfam" id="PF12627">
    <property type="entry name" value="PolyA_pol_RNAbd"/>
    <property type="match status" value="1"/>
</dbReference>
<dbReference type="KEGG" id="caby:Cabys_3957"/>
<dbReference type="EMBL" id="CP018099">
    <property type="protein sequence ID" value="APF20702.1"/>
    <property type="molecule type" value="Genomic_DNA"/>
</dbReference>
<evidence type="ECO:0000313" key="14">
    <source>
        <dbReference type="EMBL" id="EHO40799.1"/>
    </source>
</evidence>
<dbReference type="PaxDb" id="880073-Calab_1173"/>
<keyword evidence="3" id="KW-0819">tRNA processing</keyword>
<dbReference type="SMART" id="SM00471">
    <property type="entry name" value="HDc"/>
    <property type="match status" value="1"/>
</dbReference>
<dbReference type="PANTHER" id="PTHR47545:SF1">
    <property type="entry name" value="MULTIFUNCTIONAL CCA PROTEIN"/>
    <property type="match status" value="1"/>
</dbReference>
<feature type="domain" description="HD" evidence="12">
    <location>
        <begin position="251"/>
        <end position="353"/>
    </location>
</feature>
<dbReference type="Gene3D" id="1.10.3090.10">
    <property type="entry name" value="cca-adding enzyme, domain 2"/>
    <property type="match status" value="1"/>
</dbReference>
<keyword evidence="15" id="KW-1185">Reference proteome</keyword>
<evidence type="ECO:0000256" key="1">
    <source>
        <dbReference type="ARBA" id="ARBA00001946"/>
    </source>
</evidence>
<dbReference type="GO" id="GO:0042245">
    <property type="term" value="P:RNA repair"/>
    <property type="evidence" value="ECO:0007669"/>
    <property type="project" value="UniProtKB-KW"/>
</dbReference>
<keyword evidence="6" id="KW-0547">Nucleotide-binding</keyword>
<dbReference type="InterPro" id="IPR002646">
    <property type="entry name" value="PolA_pol_head_dom"/>
</dbReference>
<keyword evidence="5" id="KW-0479">Metal-binding</keyword>
<comment type="similarity">
    <text evidence="11">Belongs to the tRNA nucleotidyltransferase/poly(A) polymerase family.</text>
</comment>
<dbReference type="STRING" id="880073.Cabys_3957"/>
<dbReference type="GO" id="GO:0046872">
    <property type="term" value="F:metal ion binding"/>
    <property type="evidence" value="ECO:0007669"/>
    <property type="project" value="UniProtKB-KW"/>
</dbReference>
<dbReference type="OrthoDB" id="9805698at2"/>
<dbReference type="Gene3D" id="1.10.246.80">
    <property type="match status" value="1"/>
</dbReference>
<organism evidence="14 15">
    <name type="scientific">Caldithrix abyssi DSM 13497</name>
    <dbReference type="NCBI Taxonomy" id="880073"/>
    <lineage>
        <taxon>Bacteria</taxon>
        <taxon>Pseudomonadati</taxon>
        <taxon>Calditrichota</taxon>
        <taxon>Calditrichia</taxon>
        <taxon>Calditrichales</taxon>
        <taxon>Calditrichaceae</taxon>
        <taxon>Caldithrix</taxon>
    </lineage>
</organism>
<sequence>MTHEELFKKIYESARKCNYKIYVVGGYVRDLLLGKKVKDIDFVVVGDAMKFAQQLKKDLHLRTLVQYPRFGTFMTRYYGYQLEFVNAREESYSQDSRKPVTKQADLHSDLSRRDFTINTLAMDISPENFGKIIDVYNGQQDLKAGIIRTPLEPAKTFSDDPLRMLRAIRFAARLDFTIEENTFKAIQANAKRLEIISQERITDEFNKILMAEKPSRGMRLLDASGLLQVFFPEFMALKGVEQRKGFHHKDVFYHTLQVLDNVAAKSKNLNLRLAALFHDIGKPPTKRFDEKNGWTFHGHEVVGERMARRILRRFKYPTETIQYVCKLVRLHLRPMSLVSEEVTDSAIRRLIFLAGDELDDLMILCRADITSKIEQKVKRYLQNYELVLKRIAEVEERDRIRNFQPPIDGNEIMQLFNLQPGPKIGKIKKFILEAILNGEVPNDHDACLKLILEHKDELLKD</sequence>
<dbReference type="CDD" id="cd00077">
    <property type="entry name" value="HDc"/>
    <property type="match status" value="1"/>
</dbReference>
<dbReference type="GO" id="GO:0016779">
    <property type="term" value="F:nucleotidyltransferase activity"/>
    <property type="evidence" value="ECO:0007669"/>
    <property type="project" value="UniProtKB-KW"/>
</dbReference>
<evidence type="ECO:0000256" key="8">
    <source>
        <dbReference type="ARBA" id="ARBA00022840"/>
    </source>
</evidence>
<dbReference type="Proteomes" id="UP000004671">
    <property type="component" value="Chromosome"/>
</dbReference>
<dbReference type="HOGENOM" id="CLU_015961_6_1_0"/>
<dbReference type="InterPro" id="IPR050124">
    <property type="entry name" value="tRNA_CCA-adding_enzyme"/>
</dbReference>
<keyword evidence="8" id="KW-0067">ATP-binding</keyword>
<proteinExistence type="inferred from homology"/>
<dbReference type="PROSITE" id="PS51831">
    <property type="entry name" value="HD"/>
    <property type="match status" value="1"/>
</dbReference>
<dbReference type="FunCoup" id="H1XX62">
    <property type="interactions" value="223"/>
</dbReference>
<dbReference type="SUPFAM" id="SSF81301">
    <property type="entry name" value="Nucleotidyltransferase"/>
    <property type="match status" value="1"/>
</dbReference>
<keyword evidence="4 14" id="KW-0548">Nucleotidyltransferase</keyword>
<dbReference type="GO" id="GO:0008033">
    <property type="term" value="P:tRNA processing"/>
    <property type="evidence" value="ECO:0007669"/>
    <property type="project" value="UniProtKB-KW"/>
</dbReference>